<gene>
    <name evidence="3" type="ORF">I592_03770</name>
    <name evidence="2" type="ORF">UKC_00591</name>
</gene>
<dbReference type="Proteomes" id="UP000013750">
    <property type="component" value="Unassembled WGS sequence"/>
</dbReference>
<evidence type="ECO:0000313" key="5">
    <source>
        <dbReference type="Proteomes" id="UP000014160"/>
    </source>
</evidence>
<sequence length="293" mass="35499">MGMSNEDKLKKKSAYSLLVQLSQKIEADIEENGTNYDALYMVMLSWEEEAKRQKEIVNRLRISAKNNKENFEKLKKHNRKVNEEIKKNESVYLESEKEKQNLRMEYEKSKKRIKELEKISKEELEYYRRDLDLDDQLNKKKKYLEEKEHVIDQKINHSALVYNRKINRLNMEIIDLKNTIKELKEIRPFIYQKKRKKKELTSEMKENKREELRGKRGGSQLTDKQIERLLLIYKDRKRIPVAQAISKLAISRRTYYRVINLDYTYEETRNRIRKIANKLDIVLPEKKKVIEKI</sequence>
<dbReference type="HOGENOM" id="CLU_1022102_0_0_9"/>
<reference evidence="2 4" key="1">
    <citation type="submission" date="2013-02" db="EMBL/GenBank/DDBJ databases">
        <title>The Genome Sequence of Enterococcus gilvus ATCC BAA-350.</title>
        <authorList>
            <consortium name="The Broad Institute Genome Sequencing Platform"/>
            <consortium name="The Broad Institute Genome Sequencing Center for Infectious Disease"/>
            <person name="Earl A.M."/>
            <person name="Gilmore M.S."/>
            <person name="Lebreton F."/>
            <person name="Walker B."/>
            <person name="Young S.K."/>
            <person name="Zeng Q."/>
            <person name="Gargeya S."/>
            <person name="Fitzgerald M."/>
            <person name="Haas B."/>
            <person name="Abouelleil A."/>
            <person name="Alvarado L."/>
            <person name="Arachchi H.M."/>
            <person name="Berlin A.M."/>
            <person name="Chapman S.B."/>
            <person name="Dewar J."/>
            <person name="Goldberg J."/>
            <person name="Griggs A."/>
            <person name="Gujja S."/>
            <person name="Hansen M."/>
            <person name="Howarth C."/>
            <person name="Imamovic A."/>
            <person name="Larimer J."/>
            <person name="McCowan C."/>
            <person name="Murphy C."/>
            <person name="Neiman D."/>
            <person name="Pearson M."/>
            <person name="Priest M."/>
            <person name="Roberts A."/>
            <person name="Saif S."/>
            <person name="Shea T."/>
            <person name="Sisk P."/>
            <person name="Sykes S."/>
            <person name="Wortman J."/>
            <person name="Nusbaum C."/>
            <person name="Birren B."/>
        </authorList>
    </citation>
    <scope>NUCLEOTIDE SEQUENCE [LARGE SCALE GENOMIC DNA]</scope>
    <source>
        <strain evidence="2 4">ATCC BAA-350</strain>
    </source>
</reference>
<name>R2XVF6_9ENTE</name>
<dbReference type="Proteomes" id="UP000014160">
    <property type="component" value="Unassembled WGS sequence"/>
</dbReference>
<feature type="coiled-coil region" evidence="1">
    <location>
        <begin position="64"/>
        <end position="213"/>
    </location>
</feature>
<evidence type="ECO:0000313" key="3">
    <source>
        <dbReference type="EMBL" id="EOW79630.1"/>
    </source>
</evidence>
<evidence type="ECO:0000313" key="2">
    <source>
        <dbReference type="EMBL" id="EOI58518.1"/>
    </source>
</evidence>
<comment type="caution">
    <text evidence="2">The sequence shown here is derived from an EMBL/GenBank/DDBJ whole genome shotgun (WGS) entry which is preliminary data.</text>
</comment>
<dbReference type="EMBL" id="ASWH01000002">
    <property type="protein sequence ID" value="EOW79630.1"/>
    <property type="molecule type" value="Genomic_DNA"/>
</dbReference>
<evidence type="ECO:0000313" key="4">
    <source>
        <dbReference type="Proteomes" id="UP000013750"/>
    </source>
</evidence>
<proteinExistence type="predicted"/>
<keyword evidence="5" id="KW-1185">Reference proteome</keyword>
<dbReference type="PATRIC" id="fig|1158614.3.peg.610"/>
<accession>R2XVF6</accession>
<reference evidence="3 5" key="2">
    <citation type="submission" date="2013-03" db="EMBL/GenBank/DDBJ databases">
        <title>The Genome Sequence of Enterococcus gilvus ATCC BAA-350 (PacBio/Illumina hybrid assembly).</title>
        <authorList>
            <consortium name="The Broad Institute Genomics Platform"/>
            <consortium name="The Broad Institute Genome Sequencing Center for Infectious Disease"/>
            <person name="Earl A."/>
            <person name="Russ C."/>
            <person name="Gilmore M."/>
            <person name="Surin D."/>
            <person name="Walker B."/>
            <person name="Young S."/>
            <person name="Zeng Q."/>
            <person name="Gargeya S."/>
            <person name="Fitzgerald M."/>
            <person name="Haas B."/>
            <person name="Abouelleil A."/>
            <person name="Allen A.W."/>
            <person name="Alvarado L."/>
            <person name="Arachchi H.M."/>
            <person name="Berlin A.M."/>
            <person name="Chapman S.B."/>
            <person name="Gainer-Dewar J."/>
            <person name="Goldberg J."/>
            <person name="Griggs A."/>
            <person name="Gujja S."/>
            <person name="Hansen M."/>
            <person name="Howarth C."/>
            <person name="Imamovic A."/>
            <person name="Ireland A."/>
            <person name="Larimer J."/>
            <person name="McCowan C."/>
            <person name="Murphy C."/>
            <person name="Pearson M."/>
            <person name="Poon T.W."/>
            <person name="Priest M."/>
            <person name="Roberts A."/>
            <person name="Saif S."/>
            <person name="Shea T."/>
            <person name="Sisk P."/>
            <person name="Sykes S."/>
            <person name="Wortman J."/>
            <person name="Nusbaum C."/>
            <person name="Birren B."/>
        </authorList>
    </citation>
    <scope>NUCLEOTIDE SEQUENCE [LARGE SCALE GENOMIC DNA]</scope>
    <source>
        <strain evidence="3 5">ATCC BAA-350</strain>
    </source>
</reference>
<protein>
    <submittedName>
        <fullName evidence="2">Uncharacterized protein</fullName>
    </submittedName>
</protein>
<dbReference type="AlphaFoldDB" id="R2XVF6"/>
<keyword evidence="1" id="KW-0175">Coiled coil</keyword>
<dbReference type="EMBL" id="AJDQ01000003">
    <property type="protein sequence ID" value="EOI58518.1"/>
    <property type="molecule type" value="Genomic_DNA"/>
</dbReference>
<dbReference type="eggNOG" id="ENOG5032D0W">
    <property type="taxonomic scope" value="Bacteria"/>
</dbReference>
<evidence type="ECO:0000256" key="1">
    <source>
        <dbReference type="SAM" id="Coils"/>
    </source>
</evidence>
<organism evidence="2 4">
    <name type="scientific">Enterococcus gilvus ATCC BAA-350</name>
    <dbReference type="NCBI Taxonomy" id="1158614"/>
    <lineage>
        <taxon>Bacteria</taxon>
        <taxon>Bacillati</taxon>
        <taxon>Bacillota</taxon>
        <taxon>Bacilli</taxon>
        <taxon>Lactobacillales</taxon>
        <taxon>Enterococcaceae</taxon>
        <taxon>Enterococcus</taxon>
    </lineage>
</organism>